<dbReference type="AlphaFoldDB" id="A0A0C1JT25"/>
<reference evidence="1 2" key="1">
    <citation type="journal article" date="2014" name="Mol. Biol. Evol.">
        <title>Massive expansion of Ubiquitination-related gene families within the Chlamydiae.</title>
        <authorList>
            <person name="Domman D."/>
            <person name="Collingro A."/>
            <person name="Lagkouvardos I."/>
            <person name="Gehre L."/>
            <person name="Weinmaier T."/>
            <person name="Rattei T."/>
            <person name="Subtil A."/>
            <person name="Horn M."/>
        </authorList>
    </citation>
    <scope>NUCLEOTIDE SEQUENCE [LARGE SCALE GENOMIC DNA]</scope>
    <source>
        <strain evidence="1 2">EI2</strain>
    </source>
</reference>
<dbReference type="InterPro" id="IPR009045">
    <property type="entry name" value="Zn_M74/Hedgehog-like"/>
</dbReference>
<sequence length="319" mass="38072">MQFINLLKFTFLRSVYFKNDIITNSKNKWANCHMFQVIIANKLNLLSLKFLFIFFIFLTSCSSSSKSTVTPSSLTGEYIYRHHEDSQIQVEPMIFVKRKTYPWEENQSGAYPKITKDFFRCKGTSLNPVRLVQKEKELVRYYDCGGPQKHSLPLKNQKEFIYPILIDLLNYIQVKTNKRVVITCGHCCPDHNVYVDSSPSYQFNKHLIGAEVDFYVQGLEYQPEKIIELILNYYQEMPKYKGLKDFQEFKRYEKGDSKVSTKPWYNQEIFLKLIKKSEGRDFDNRHSYPYLSVQVRYDWETKQKVHYSWSQAFGNFHRW</sequence>
<evidence type="ECO:0008006" key="3">
    <source>
        <dbReference type="Google" id="ProtNLM"/>
    </source>
</evidence>
<dbReference type="EMBL" id="JSAN01000026">
    <property type="protein sequence ID" value="KIC73596.1"/>
    <property type="molecule type" value="Genomic_DNA"/>
</dbReference>
<gene>
    <name evidence="1" type="ORF">DB44_BC00240</name>
</gene>
<dbReference type="SUPFAM" id="SSF55166">
    <property type="entry name" value="Hedgehog/DD-peptidase"/>
    <property type="match status" value="1"/>
</dbReference>
<protein>
    <recommendedName>
        <fullName evidence="3">Peptidase M15A C-terminal domain-containing protein</fullName>
    </recommendedName>
</protein>
<name>A0A0C1JT25_9BACT</name>
<accession>A0A0C1JT25</accession>
<organism evidence="1 2">
    <name type="scientific">Candidatus Protochlamydia amoebophila</name>
    <dbReference type="NCBI Taxonomy" id="362787"/>
    <lineage>
        <taxon>Bacteria</taxon>
        <taxon>Pseudomonadati</taxon>
        <taxon>Chlamydiota</taxon>
        <taxon>Chlamydiia</taxon>
        <taxon>Parachlamydiales</taxon>
        <taxon>Parachlamydiaceae</taxon>
        <taxon>Candidatus Protochlamydia</taxon>
    </lineage>
</organism>
<comment type="caution">
    <text evidence="1">The sequence shown here is derived from an EMBL/GenBank/DDBJ whole genome shotgun (WGS) entry which is preliminary data.</text>
</comment>
<proteinExistence type="predicted"/>
<dbReference type="PATRIC" id="fig|362787.3.peg.360"/>
<dbReference type="Proteomes" id="UP000031465">
    <property type="component" value="Unassembled WGS sequence"/>
</dbReference>
<evidence type="ECO:0000313" key="1">
    <source>
        <dbReference type="EMBL" id="KIC73596.1"/>
    </source>
</evidence>
<evidence type="ECO:0000313" key="2">
    <source>
        <dbReference type="Proteomes" id="UP000031465"/>
    </source>
</evidence>